<dbReference type="Pfam" id="PF00106">
    <property type="entry name" value="adh_short"/>
    <property type="match status" value="2"/>
</dbReference>
<dbReference type="OrthoDB" id="498125at2759"/>
<dbReference type="InParanoid" id="A0A2T3ALC1"/>
<organism evidence="4 5">
    <name type="scientific">Coniella lustricola</name>
    <dbReference type="NCBI Taxonomy" id="2025994"/>
    <lineage>
        <taxon>Eukaryota</taxon>
        <taxon>Fungi</taxon>
        <taxon>Dikarya</taxon>
        <taxon>Ascomycota</taxon>
        <taxon>Pezizomycotina</taxon>
        <taxon>Sordariomycetes</taxon>
        <taxon>Sordariomycetidae</taxon>
        <taxon>Diaporthales</taxon>
        <taxon>Schizoparmaceae</taxon>
        <taxon>Coniella</taxon>
    </lineage>
</organism>
<dbReference type="Proteomes" id="UP000241462">
    <property type="component" value="Unassembled WGS sequence"/>
</dbReference>
<comment type="similarity">
    <text evidence="1">Belongs to the short-chain dehydrogenases/reductases (SDR) family.</text>
</comment>
<evidence type="ECO:0000256" key="1">
    <source>
        <dbReference type="ARBA" id="ARBA00006484"/>
    </source>
</evidence>
<name>A0A2T3ALC1_9PEZI</name>
<dbReference type="PANTHER" id="PTHR43180">
    <property type="entry name" value="3-OXOACYL-(ACYL-CARRIER-PROTEIN) REDUCTASE (AFU_ORTHOLOGUE AFUA_6G11210)"/>
    <property type="match status" value="1"/>
</dbReference>
<dbReference type="GO" id="GO:0016491">
    <property type="term" value="F:oxidoreductase activity"/>
    <property type="evidence" value="ECO:0007669"/>
    <property type="project" value="UniProtKB-KW"/>
</dbReference>
<evidence type="ECO:0000313" key="5">
    <source>
        <dbReference type="Proteomes" id="UP000241462"/>
    </source>
</evidence>
<dbReference type="AlphaFoldDB" id="A0A2T3ALC1"/>
<dbReference type="PRINTS" id="PR00081">
    <property type="entry name" value="GDHRDH"/>
</dbReference>
<proteinExistence type="inferred from homology"/>
<evidence type="ECO:0000256" key="3">
    <source>
        <dbReference type="SAM" id="MobiDB-lite"/>
    </source>
</evidence>
<dbReference type="PANTHER" id="PTHR43180:SF16">
    <property type="entry name" value="BACILYSIN BIOSYNTHESIS OXIDOREDUCTASE BACC"/>
    <property type="match status" value="1"/>
</dbReference>
<dbReference type="STRING" id="2025994.A0A2T3ALC1"/>
<feature type="compositionally biased region" description="Low complexity" evidence="3">
    <location>
        <begin position="404"/>
        <end position="418"/>
    </location>
</feature>
<protein>
    <recommendedName>
        <fullName evidence="6">5'-hydroxyaverantin dehydrogenase</fullName>
    </recommendedName>
</protein>
<dbReference type="InterPro" id="IPR002347">
    <property type="entry name" value="SDR_fam"/>
</dbReference>
<sequence>MAPLAAADQNRLVEAIRQSVPVDVTAAYDASTLRGKTVLITGGSSGLGAAFARAWASHGANIIIGDISSEAGQSVVADLRSSTSSAHHHFIHCDVTSWPSQAALFQRAVALSPTGELDAVVASAGITDKFGAITGKGFENPAHLDQPNPPAPDLSCVQVNLIGVMYTAHLALFWLQQNTPPDSQPPPAYVDTRDARDRHLLLIGSSAGLFVLPGIPQYITAKHGVTGLFRSLRTLSYRQGIRVNMLCPYFVDTPILPTRAVAMLAGLGLARLDDTVDAATRLMAAPASTHDRIAGRALWIGPRMEFFKGKSVAALQAQDVTGEVLAAESVGDLAASGQGRQRREPRGQAVWEVYAHDYETADYFVRRYLRLLNTIAQIKGWIGFWRELWHALFVRKPKPPPPAGAAVPATTAADVKMD</sequence>
<dbReference type="EMBL" id="KZ678376">
    <property type="protein sequence ID" value="PSS03178.1"/>
    <property type="molecule type" value="Genomic_DNA"/>
</dbReference>
<accession>A0A2T3ALC1</accession>
<keyword evidence="5" id="KW-1185">Reference proteome</keyword>
<keyword evidence="2" id="KW-0560">Oxidoreductase</keyword>
<gene>
    <name evidence="4" type="ORF">BD289DRAFT_359466</name>
</gene>
<feature type="region of interest" description="Disordered" evidence="3">
    <location>
        <begin position="399"/>
        <end position="418"/>
    </location>
</feature>
<dbReference type="SUPFAM" id="SSF51735">
    <property type="entry name" value="NAD(P)-binding Rossmann-fold domains"/>
    <property type="match status" value="1"/>
</dbReference>
<dbReference type="Gene3D" id="3.40.50.720">
    <property type="entry name" value="NAD(P)-binding Rossmann-like Domain"/>
    <property type="match status" value="1"/>
</dbReference>
<dbReference type="InterPro" id="IPR036291">
    <property type="entry name" value="NAD(P)-bd_dom_sf"/>
</dbReference>
<evidence type="ECO:0000313" key="4">
    <source>
        <dbReference type="EMBL" id="PSS03178.1"/>
    </source>
</evidence>
<reference evidence="4 5" key="1">
    <citation type="journal article" date="2018" name="Mycol. Prog.">
        <title>Coniella lustricola, a new species from submerged detritus.</title>
        <authorList>
            <person name="Raudabaugh D.B."/>
            <person name="Iturriaga T."/>
            <person name="Carver A."/>
            <person name="Mondo S."/>
            <person name="Pangilinan J."/>
            <person name="Lipzen A."/>
            <person name="He G."/>
            <person name="Amirebrahimi M."/>
            <person name="Grigoriev I.V."/>
            <person name="Miller A.N."/>
        </authorList>
    </citation>
    <scope>NUCLEOTIDE SEQUENCE [LARGE SCALE GENOMIC DNA]</scope>
    <source>
        <strain evidence="4 5">B22-T-1</strain>
    </source>
</reference>
<evidence type="ECO:0000256" key="2">
    <source>
        <dbReference type="ARBA" id="ARBA00023002"/>
    </source>
</evidence>
<evidence type="ECO:0008006" key="6">
    <source>
        <dbReference type="Google" id="ProtNLM"/>
    </source>
</evidence>